<dbReference type="InterPro" id="IPR000390">
    <property type="entry name" value="Small_drug/metabolite_transptr"/>
</dbReference>
<keyword evidence="3" id="KW-1003">Cell membrane</keyword>
<feature type="transmembrane region" description="Helical" evidence="8">
    <location>
        <begin position="57"/>
        <end position="76"/>
    </location>
</feature>
<proteinExistence type="inferred from homology"/>
<evidence type="ECO:0000256" key="2">
    <source>
        <dbReference type="ARBA" id="ARBA00022448"/>
    </source>
</evidence>
<keyword evidence="10" id="KW-1185">Reference proteome</keyword>
<evidence type="ECO:0000256" key="4">
    <source>
        <dbReference type="ARBA" id="ARBA00022692"/>
    </source>
</evidence>
<keyword evidence="2" id="KW-0813">Transport</keyword>
<dbReference type="GO" id="GO:0022857">
    <property type="term" value="F:transmembrane transporter activity"/>
    <property type="evidence" value="ECO:0007669"/>
    <property type="project" value="InterPro"/>
</dbReference>
<keyword evidence="4 7" id="KW-0812">Transmembrane</keyword>
<feature type="transmembrane region" description="Helical" evidence="8">
    <location>
        <begin position="33"/>
        <end position="50"/>
    </location>
</feature>
<name>A0A1G6Z6F9_9ACTN</name>
<dbReference type="RefSeq" id="WP_090593315.1">
    <property type="nucleotide sequence ID" value="NZ_LT629688.1"/>
</dbReference>
<evidence type="ECO:0000256" key="7">
    <source>
        <dbReference type="RuleBase" id="RU003942"/>
    </source>
</evidence>
<evidence type="ECO:0000256" key="6">
    <source>
        <dbReference type="ARBA" id="ARBA00023136"/>
    </source>
</evidence>
<reference evidence="9 10" key="1">
    <citation type="submission" date="2016-10" db="EMBL/GenBank/DDBJ databases">
        <authorList>
            <person name="de Groot N.N."/>
        </authorList>
    </citation>
    <scope>NUCLEOTIDE SEQUENCE [LARGE SCALE GENOMIC DNA]</scope>
    <source>
        <strain evidence="9 10">MON 2.2</strain>
    </source>
</reference>
<gene>
    <name evidence="9" type="ORF">SAMN04489747_2186</name>
</gene>
<sequence length="120" mass="12067">MAWVVLLVSAVLEAVWATALGQSDGFTRPLPTVVFLVASAASMAGLGMAMKQIPISVAYSVWTGVGAALTVTWAMLTGEEPVGVLKVLFLVGIVGCVIGLKLVKGPGEDVTSPTAGPAGG</sequence>
<evidence type="ECO:0000256" key="5">
    <source>
        <dbReference type="ARBA" id="ARBA00022989"/>
    </source>
</evidence>
<dbReference type="GO" id="GO:0005886">
    <property type="term" value="C:plasma membrane"/>
    <property type="evidence" value="ECO:0007669"/>
    <property type="project" value="UniProtKB-SubCell"/>
</dbReference>
<dbReference type="PANTHER" id="PTHR30561">
    <property type="entry name" value="SMR FAMILY PROTON-DEPENDENT DRUG EFFLUX TRANSPORTER SUGE"/>
    <property type="match status" value="1"/>
</dbReference>
<dbReference type="Pfam" id="PF00893">
    <property type="entry name" value="Multi_Drug_Res"/>
    <property type="match status" value="1"/>
</dbReference>
<dbReference type="SUPFAM" id="SSF103481">
    <property type="entry name" value="Multidrug resistance efflux transporter EmrE"/>
    <property type="match status" value="1"/>
</dbReference>
<evidence type="ECO:0000256" key="3">
    <source>
        <dbReference type="ARBA" id="ARBA00022475"/>
    </source>
</evidence>
<keyword evidence="6 8" id="KW-0472">Membrane</keyword>
<dbReference type="InterPro" id="IPR045324">
    <property type="entry name" value="Small_multidrug_res"/>
</dbReference>
<protein>
    <submittedName>
        <fullName evidence="9">Quaternary ammonium compound-resistance protein SugE</fullName>
    </submittedName>
</protein>
<comment type="similarity">
    <text evidence="7">Belongs to the drug/metabolite transporter (DMT) superfamily. Small multidrug resistance (SMR) (TC 2.A.7.1) family.</text>
</comment>
<evidence type="ECO:0000256" key="8">
    <source>
        <dbReference type="SAM" id="Phobius"/>
    </source>
</evidence>
<evidence type="ECO:0000313" key="10">
    <source>
        <dbReference type="Proteomes" id="UP000198546"/>
    </source>
</evidence>
<accession>A0A1G6Z6F9</accession>
<feature type="transmembrane region" description="Helical" evidence="8">
    <location>
        <begin position="82"/>
        <end position="103"/>
    </location>
</feature>
<dbReference type="InterPro" id="IPR037185">
    <property type="entry name" value="EmrE-like"/>
</dbReference>
<comment type="subcellular location">
    <subcellularLocation>
        <location evidence="1 7">Cell membrane</location>
        <topology evidence="1 7">Multi-pass membrane protein</topology>
    </subcellularLocation>
</comment>
<organism evidence="9 10">
    <name type="scientific">Auraticoccus monumenti</name>
    <dbReference type="NCBI Taxonomy" id="675864"/>
    <lineage>
        <taxon>Bacteria</taxon>
        <taxon>Bacillati</taxon>
        <taxon>Actinomycetota</taxon>
        <taxon>Actinomycetes</taxon>
        <taxon>Propionibacteriales</taxon>
        <taxon>Propionibacteriaceae</taxon>
        <taxon>Auraticoccus</taxon>
    </lineage>
</organism>
<dbReference type="AlphaFoldDB" id="A0A1G6Z6F9"/>
<dbReference type="STRING" id="675864.SAMN04489747_2186"/>
<evidence type="ECO:0000256" key="1">
    <source>
        <dbReference type="ARBA" id="ARBA00004651"/>
    </source>
</evidence>
<evidence type="ECO:0000313" key="9">
    <source>
        <dbReference type="EMBL" id="SDD97547.1"/>
    </source>
</evidence>
<dbReference type="EMBL" id="LT629688">
    <property type="protein sequence ID" value="SDD97547.1"/>
    <property type="molecule type" value="Genomic_DNA"/>
</dbReference>
<dbReference type="Proteomes" id="UP000198546">
    <property type="component" value="Chromosome i"/>
</dbReference>
<dbReference type="Gene3D" id="1.10.3730.20">
    <property type="match status" value="1"/>
</dbReference>
<keyword evidence="5 8" id="KW-1133">Transmembrane helix</keyword>
<dbReference type="PANTHER" id="PTHR30561:SF0">
    <property type="entry name" value="GUANIDINIUM EXPORTER"/>
    <property type="match status" value="1"/>
</dbReference>
<dbReference type="OrthoDB" id="21828at2"/>